<accession>A0ABY4L6B4</accession>
<keyword evidence="3" id="KW-1185">Reference proteome</keyword>
<evidence type="ECO:0000259" key="1">
    <source>
        <dbReference type="Pfam" id="PF04149"/>
    </source>
</evidence>
<evidence type="ECO:0000313" key="2">
    <source>
        <dbReference type="EMBL" id="UPT23236.1"/>
    </source>
</evidence>
<dbReference type="Proteomes" id="UP000832041">
    <property type="component" value="Chromosome"/>
</dbReference>
<feature type="domain" description="DUF397" evidence="1">
    <location>
        <begin position="9"/>
        <end position="25"/>
    </location>
</feature>
<dbReference type="Pfam" id="PF04149">
    <property type="entry name" value="DUF397"/>
    <property type="match status" value="2"/>
</dbReference>
<organism evidence="2 3">
    <name type="scientific">Thermobifida alba</name>
    <name type="common">Thermomonospora alba</name>
    <dbReference type="NCBI Taxonomy" id="53522"/>
    <lineage>
        <taxon>Bacteria</taxon>
        <taxon>Bacillati</taxon>
        <taxon>Actinomycetota</taxon>
        <taxon>Actinomycetes</taxon>
        <taxon>Streptosporangiales</taxon>
        <taxon>Nocardiopsidaceae</taxon>
        <taxon>Thermobifida</taxon>
    </lineage>
</organism>
<evidence type="ECO:0000313" key="3">
    <source>
        <dbReference type="Proteomes" id="UP000832041"/>
    </source>
</evidence>
<name>A0ABY4L6B4_THEAE</name>
<gene>
    <name evidence="2" type="ORF">FOF52_21695</name>
</gene>
<dbReference type="InterPro" id="IPR007278">
    <property type="entry name" value="DUF397"/>
</dbReference>
<proteinExistence type="predicted"/>
<protein>
    <submittedName>
        <fullName evidence="2">DUF397 domain-containing protein</fullName>
    </submittedName>
</protein>
<dbReference type="EMBL" id="CP051627">
    <property type="protein sequence ID" value="UPT23236.1"/>
    <property type="molecule type" value="Genomic_DNA"/>
</dbReference>
<sequence>MSRVSKQQAWRKSSYSGVNENCVEVSLPHWRRSSHSGVNNNCVEVANLPGTTALRDSKHPDAAVLAFPSTEWEAFVRSVRAGQL</sequence>
<reference evidence="2 3" key="1">
    <citation type="submission" date="2020-04" db="EMBL/GenBank/DDBJ databases">
        <title>Thermobifida alba genome sequencing and assembly.</title>
        <authorList>
            <person name="Luzics S."/>
            <person name="Horvath B."/>
            <person name="Nagy I."/>
            <person name="Toth A."/>
            <person name="Nagy I."/>
            <person name="Kukolya J."/>
        </authorList>
    </citation>
    <scope>NUCLEOTIDE SEQUENCE [LARGE SCALE GENOMIC DNA]</scope>
    <source>
        <strain evidence="2 3">DSM 43795</strain>
    </source>
</reference>
<feature type="domain" description="DUF397" evidence="1">
    <location>
        <begin position="29"/>
        <end position="80"/>
    </location>
</feature>